<dbReference type="RefSeq" id="WP_047094005.1">
    <property type="nucleotide sequence ID" value="NZ_LBHU01000003.1"/>
</dbReference>
<gene>
    <name evidence="2" type="ORF">AAV99_10420</name>
</gene>
<accession>A0A0H0XKH0</accession>
<dbReference type="EMBL" id="LBHU01000003">
    <property type="protein sequence ID" value="KLI63113.1"/>
    <property type="molecule type" value="Genomic_DNA"/>
</dbReference>
<keyword evidence="1" id="KW-0472">Membrane</keyword>
<proteinExistence type="predicted"/>
<dbReference type="PATRIC" id="fig|874156.12.peg.2139"/>
<dbReference type="STRING" id="874156.GCA_001021555_02355"/>
<dbReference type="SUPFAM" id="SSF48452">
    <property type="entry name" value="TPR-like"/>
    <property type="match status" value="1"/>
</dbReference>
<dbReference type="AlphaFoldDB" id="A0A0H0XKH0"/>
<protein>
    <submittedName>
        <fullName evidence="2">Uncharacterized protein</fullName>
    </submittedName>
</protein>
<evidence type="ECO:0000313" key="2">
    <source>
        <dbReference type="EMBL" id="KLI63113.1"/>
    </source>
</evidence>
<dbReference type="Gene3D" id="1.25.40.10">
    <property type="entry name" value="Tetratricopeptide repeat domain"/>
    <property type="match status" value="1"/>
</dbReference>
<name>A0A0H0XKH0_9SPHN</name>
<feature type="transmembrane region" description="Helical" evidence="1">
    <location>
        <begin position="27"/>
        <end position="44"/>
    </location>
</feature>
<keyword evidence="1" id="KW-1133">Transmembrane helix</keyword>
<dbReference type="InterPro" id="IPR011990">
    <property type="entry name" value="TPR-like_helical_dom_sf"/>
</dbReference>
<reference evidence="2 3" key="1">
    <citation type="submission" date="2015-04" db="EMBL/GenBank/DDBJ databases">
        <title>The draft genome sequence of Erythrobacter marinus HWDM-33.</title>
        <authorList>
            <person name="Zhuang L."/>
            <person name="Liu Y."/>
            <person name="Shao Z."/>
        </authorList>
    </citation>
    <scope>NUCLEOTIDE SEQUENCE [LARGE SCALE GENOMIC DNA]</scope>
    <source>
        <strain evidence="2 3">HWDM-33</strain>
    </source>
</reference>
<organism evidence="2 3">
    <name type="scientific">Aurantiacibacter marinus</name>
    <dbReference type="NCBI Taxonomy" id="874156"/>
    <lineage>
        <taxon>Bacteria</taxon>
        <taxon>Pseudomonadati</taxon>
        <taxon>Pseudomonadota</taxon>
        <taxon>Alphaproteobacteria</taxon>
        <taxon>Sphingomonadales</taxon>
        <taxon>Erythrobacteraceae</taxon>
        <taxon>Aurantiacibacter</taxon>
    </lineage>
</organism>
<keyword evidence="3" id="KW-1185">Reference proteome</keyword>
<keyword evidence="1" id="KW-0812">Transmembrane</keyword>
<dbReference type="Proteomes" id="UP000053455">
    <property type="component" value="Unassembled WGS sequence"/>
</dbReference>
<evidence type="ECO:0000313" key="3">
    <source>
        <dbReference type="Proteomes" id="UP000053455"/>
    </source>
</evidence>
<sequence>MTWISVILLALVAFAIAAVVFRLDRSLWTSLAAALVFGLAGYAWQANPDLASAPKSAERTANEGDFDIVEQRREFIAERERSRANGLITADAMARRGRYVEASEFLSGVTNENPRDLESWLALGNVLVEHSDGVLTAPALYAYRQAATLAPAHPGAGYFLGVALIRQGRFMEARGIWAEALANAPEDAAGREGLEERLNRLDGMLGAMGELQATQGGPPVAAPTE</sequence>
<evidence type="ECO:0000256" key="1">
    <source>
        <dbReference type="SAM" id="Phobius"/>
    </source>
</evidence>
<comment type="caution">
    <text evidence="2">The sequence shown here is derived from an EMBL/GenBank/DDBJ whole genome shotgun (WGS) entry which is preliminary data.</text>
</comment>
<dbReference type="OrthoDB" id="7390129at2"/>